<keyword evidence="3" id="KW-0472">Membrane</keyword>
<feature type="transmembrane region" description="Helical" evidence="3">
    <location>
        <begin position="20"/>
        <end position="44"/>
    </location>
</feature>
<evidence type="ECO:0000313" key="5">
    <source>
        <dbReference type="Proteomes" id="UP001313282"/>
    </source>
</evidence>
<keyword evidence="3" id="KW-1133">Transmembrane helix</keyword>
<comment type="caution">
    <text evidence="4">The sequence shown here is derived from an EMBL/GenBank/DDBJ whole genome shotgun (WGS) entry which is preliminary data.</text>
</comment>
<protein>
    <submittedName>
        <fullName evidence="4">Uncharacterized protein</fullName>
    </submittedName>
</protein>
<dbReference type="Proteomes" id="UP001313282">
    <property type="component" value="Unassembled WGS sequence"/>
</dbReference>
<feature type="transmembrane region" description="Helical" evidence="3">
    <location>
        <begin position="50"/>
        <end position="73"/>
    </location>
</feature>
<gene>
    <name evidence="4" type="ORF">TWF718_003771</name>
</gene>
<dbReference type="EMBL" id="JAVHNR010000002">
    <property type="protein sequence ID" value="KAK6350582.1"/>
    <property type="molecule type" value="Genomic_DNA"/>
</dbReference>
<sequence length="230" mass="24641">MAKLLKDIGSIGDKITSRGFLMSALGASTTSFIPSLIIPIFGAFLPDAVIIGSFVSGGLVLCISLAGGIVVYVKSRQSSRREIEKSAFGRILTGQERKELKKEYEAAKNKAKLDRKAKQAELKAEEKALKLGQVQSKLTEKAAAKSLKKEAEKVKKEKFQKKIAGLPLKGVLAGVKFLNTLAVEIPKASVSDIPTDKIPDPDPGEILPQTTDPANVLSTVNNPKSDSKLV</sequence>
<evidence type="ECO:0000313" key="4">
    <source>
        <dbReference type="EMBL" id="KAK6350582.1"/>
    </source>
</evidence>
<evidence type="ECO:0000256" key="2">
    <source>
        <dbReference type="SAM" id="MobiDB-lite"/>
    </source>
</evidence>
<accession>A0AAN8MWN9</accession>
<proteinExistence type="predicted"/>
<organism evidence="4 5">
    <name type="scientific">Orbilia javanica</name>
    <dbReference type="NCBI Taxonomy" id="47235"/>
    <lineage>
        <taxon>Eukaryota</taxon>
        <taxon>Fungi</taxon>
        <taxon>Dikarya</taxon>
        <taxon>Ascomycota</taxon>
        <taxon>Pezizomycotina</taxon>
        <taxon>Orbiliomycetes</taxon>
        <taxon>Orbiliales</taxon>
        <taxon>Orbiliaceae</taxon>
        <taxon>Orbilia</taxon>
    </lineage>
</organism>
<evidence type="ECO:0000256" key="1">
    <source>
        <dbReference type="SAM" id="Coils"/>
    </source>
</evidence>
<evidence type="ECO:0000256" key="3">
    <source>
        <dbReference type="SAM" id="Phobius"/>
    </source>
</evidence>
<keyword evidence="5" id="KW-1185">Reference proteome</keyword>
<dbReference type="AlphaFoldDB" id="A0AAN8MWN9"/>
<reference evidence="4 5" key="1">
    <citation type="submission" date="2019-10" db="EMBL/GenBank/DDBJ databases">
        <authorList>
            <person name="Palmer J.M."/>
        </authorList>
    </citation>
    <scope>NUCLEOTIDE SEQUENCE [LARGE SCALE GENOMIC DNA]</scope>
    <source>
        <strain evidence="4 5">TWF718</strain>
    </source>
</reference>
<feature type="compositionally biased region" description="Polar residues" evidence="2">
    <location>
        <begin position="208"/>
        <end position="224"/>
    </location>
</feature>
<feature type="region of interest" description="Disordered" evidence="2">
    <location>
        <begin position="190"/>
        <end position="230"/>
    </location>
</feature>
<keyword evidence="1" id="KW-0175">Coiled coil</keyword>
<name>A0AAN8MWN9_9PEZI</name>
<keyword evidence="3" id="KW-0812">Transmembrane</keyword>
<feature type="coiled-coil region" evidence="1">
    <location>
        <begin position="90"/>
        <end position="157"/>
    </location>
</feature>